<dbReference type="InterPro" id="IPR032675">
    <property type="entry name" value="LRR_dom_sf"/>
</dbReference>
<proteinExistence type="predicted"/>
<reference evidence="1 2" key="1">
    <citation type="journal article" date="2018" name="Biotechnol. Biofuels">
        <title>Integrative visual omics of the white-rot fungus Polyporus brumalis exposes the biotechnological potential of its oxidative enzymes for delignifying raw plant biomass.</title>
        <authorList>
            <person name="Miyauchi S."/>
            <person name="Rancon A."/>
            <person name="Drula E."/>
            <person name="Hage H."/>
            <person name="Chaduli D."/>
            <person name="Favel A."/>
            <person name="Grisel S."/>
            <person name="Henrissat B."/>
            <person name="Herpoel-Gimbert I."/>
            <person name="Ruiz-Duenas F.J."/>
            <person name="Chevret D."/>
            <person name="Hainaut M."/>
            <person name="Lin J."/>
            <person name="Wang M."/>
            <person name="Pangilinan J."/>
            <person name="Lipzen A."/>
            <person name="Lesage-Meessen L."/>
            <person name="Navarro D."/>
            <person name="Riley R."/>
            <person name="Grigoriev I.V."/>
            <person name="Zhou S."/>
            <person name="Raouche S."/>
            <person name="Rosso M.N."/>
        </authorList>
    </citation>
    <scope>NUCLEOTIDE SEQUENCE [LARGE SCALE GENOMIC DNA]</scope>
    <source>
        <strain evidence="1 2">BRFM 1820</strain>
    </source>
</reference>
<gene>
    <name evidence="1" type="ORF">OH76DRAFT_1122878</name>
</gene>
<sequence>MSLLVLNHDTLQNLCTFLHGQDALHLALTCRTLYYAAIPRVPIFVHCRTPPQLCKLWHFTTSNLDQPPRIRSLTIDAKAFEIGNVPFRHRVCADYCEFLGDILETIRKLTHLRIDLSVILAQDFRMGSIIASMTNLVHLELYQFPKEAIDILRQLQSPVESLHIDFRDTYVPLPPAEDFFAAVLELKSLRALSIISPKPWGSFQLLPPVPPHAYLRSLVYSVPFNIPDCLRESCSRLETLVLCSTGTSVSGWLTEVPIPPLRHLVLTLSNLHFLVRLRLLTRVRYIHVYSDQGLTPDSEELSRLAQCLQVVQPLGLHFCASFKSQCSPWPQPVHELLPTLRCLSLGLLPDLDPAAEGKNRCAAFIEWLDNLPVCLSRFSLISLRIHIPLLTRNPCTFETRALSASGEDGEIKLDAAVAFRAAVRALPQRLAESSSTLRYVSLSAAYPTSMENCRDAIYDCHDVPEPAYWWRIGDRREDGGSKVLIPITREEGLRVWSAVLDAGDDAAVADIIRRCSI</sequence>
<dbReference type="SUPFAM" id="SSF52047">
    <property type="entry name" value="RNI-like"/>
    <property type="match status" value="1"/>
</dbReference>
<organism evidence="1 2">
    <name type="scientific">Lentinus brumalis</name>
    <dbReference type="NCBI Taxonomy" id="2498619"/>
    <lineage>
        <taxon>Eukaryota</taxon>
        <taxon>Fungi</taxon>
        <taxon>Dikarya</taxon>
        <taxon>Basidiomycota</taxon>
        <taxon>Agaricomycotina</taxon>
        <taxon>Agaricomycetes</taxon>
        <taxon>Polyporales</taxon>
        <taxon>Polyporaceae</taxon>
        <taxon>Lentinus</taxon>
    </lineage>
</organism>
<keyword evidence="2" id="KW-1185">Reference proteome</keyword>
<accession>A0A371CUT0</accession>
<evidence type="ECO:0000313" key="2">
    <source>
        <dbReference type="Proteomes" id="UP000256964"/>
    </source>
</evidence>
<dbReference type="AlphaFoldDB" id="A0A371CUT0"/>
<protein>
    <recommendedName>
        <fullName evidence="3">F-box domain-containing protein</fullName>
    </recommendedName>
</protein>
<dbReference type="Gene3D" id="3.80.10.10">
    <property type="entry name" value="Ribonuclease Inhibitor"/>
    <property type="match status" value="1"/>
</dbReference>
<name>A0A371CUT0_9APHY</name>
<dbReference type="EMBL" id="KZ857456">
    <property type="protein sequence ID" value="RDX44020.1"/>
    <property type="molecule type" value="Genomic_DNA"/>
</dbReference>
<evidence type="ECO:0000313" key="1">
    <source>
        <dbReference type="EMBL" id="RDX44020.1"/>
    </source>
</evidence>
<evidence type="ECO:0008006" key="3">
    <source>
        <dbReference type="Google" id="ProtNLM"/>
    </source>
</evidence>
<dbReference type="OrthoDB" id="2739403at2759"/>
<dbReference type="Proteomes" id="UP000256964">
    <property type="component" value="Unassembled WGS sequence"/>
</dbReference>